<sequence>MSPRLLTVSRAARHASLLRSTALISLLPMIGSAQPGQAQVYLDNANTDPTSYEAVDGNWGASDAIWYDVASSSYTTLSNGGIAVLGDFAGGNTSATLTVVGTISVDEIRVKQTGFTLTGGSFQGTGSGLTFARADTVDAEIFVGTALNAYLIVDDGITLTYSGQSTGMTNADVRTGGVLNVTASGITQGKMNAGGTVNIAGQHSGNVDILGNTDSVVRLAGGTITGSVVNYGALSGSGTVIGSVTNNISGRVSANSTTGDLEIQGGVANSGAVFVQSGATLKADVTSTDDGFVYMEDGTLDGSVLNEGDFNVVASGGVVTGDFFNRTDTNASGNDGLIYSDGSTDRTLTIDGRLTNNGRIVSGWGGGNRYLTINAAEILLLGNSSIDDDVILRGTEVVQSTVDILTYSRLREGAVDGGVRNQGTFNIYAGLSGWNGASGSNLEFYDIANESTFNIYGGGFVERLDQFDNRAGATLTLSGGSSIEANTLANRGIVNNGGELRANDDDPAGIAITNYTGATFGNSGSITGSVVNETLATLNNSGTITGPVSNAAGGDLTSTGTINGNLDNNGKARLAGTINGFFDNSGLDVQVTGNLGVADMINTGRLDINGAATLTSANKIENTNVLNVYGGLNADAFNSGIIANTGTMTGSYDNQNGATITNANRIAGNVVNRAGATLNNNLNSTITGSVDNMSGGQLNNSGTIGGFVANRAGGTLSSTGTLGSLDNDGAATISGTVTGRLDNSTNTLDLGGDLNAGSVVNSGTLDVDSNITLSTTGGTRNSGTLSVAGELASNVVNSGTLVNDNTIRGSVDNQAGGSAQNNNLIDGNVVNRSAVGLVNDGTITGSADNLSGAVLTNNDSIGGTVANRAGAQLISNGTLGGLANDGAASISGAVTGELENRSAGLVLTGDLDVGSLVNSGTFNVDAAREVTSSGQITNTGTISVAGRLSTGTQLVNNQTVNLSGTLTGDVLNNDLVSLNSGSVIGNVTNKGTVWLTGGSNISGDLTNRATITGASDATTLDVTGTFLNDGVVNVEPGKNLTITAGTLKFGAGSQVANTGVTLYGSISNSGVLTYETAATLNNGGLTNEASGEVTVSAALNANNYNITNYGDFRVTADSNSTGNLYNVNVLTNAGNGTFAIDSTGTVSANQTNVTGGVMTIAGSLTSPLTTTANGTVHMAGGTVTGTVNNYGVLRGGGNIDGTLTNYGTAGIGSGRTLIVSEPVINRKTLDIAGTLDAGLFNAQTATTRLDGGTITRNVSNEGNISGTGTIRQTLNNSGTASLGGSITTLNNEGQFRTNGNLDVNDLTNTGTLTIADADSLNSATKVTNDGVMNVAGTLAATEFENAAQKTTRLIGGTIASDVTNKGGLSGNGTITGTLVNQGTAILAGSLQAVRNSGVFATAGDLTVASLGNSGTVRVEAGDLLQGSVNNLANSRTVMAGGTIAGDVLNAGILQGSGAVNGTVTNNNVMSVAADDVLAVNTTKNARNLTIAGQLTGQVDNLTAGTTTLRDGGAIVGTVNNQGTLRGSGSVTAVNNTGTATISGTVQQFNNAGTLTTAGNLRVGTLASSGIVNVLGGDRLSTTTTSNSGTMNVAGVVSGDQINNWKRGKIVLNSGRLIGPVQNQGTITGTGTLSGRLTNSGTATIGGKAADVDNSGKLDVLGALSVNSLVNRANASVAIGSGDVLTSASNVANDGTMSIAGTLNASLANGGNVTLSGGTISGAVVNDGSMTGRATINGALTNRGTATLAGRLSRVDNRATLSTSNSLGDLKVTSLANNGTLNVGFGTVLTSDSRVTNAGRATVDGTLAADVTNGVRGTTILRNGTIKGDFDNLGTLNGTGRLDGTLTTRTGSTTNLGGTITGNLENRGGNIDFSRDLTIEGRIINSRALANNTALTQRSLNASSVVAATGPNGVVTIRKGATVKVAKGTTNTSSGTLNVRGTLVSDVVNSGIYLQTGTLNGDLGLLAGSASLGGTVTGNVIYGDDTRGGGVLSLSDGLRIGGTLALNRNYAIADGLTINAASTEIASGRTLQLGGTLNGTVRNNGTLKVSDDAATISGNLRNATGSTVDLRNGSTSTVLRTGGLSGATNIAMDITTEELTSDRVVVSGGATTGTVHLSFSDNVGVTGSTIGDKTTVLEVDDNFGGTNNFSYSFDPIGQASEKIVFSVDQVGADGDLVLVSQLNPAMGAMFANVTLVQSLIGAVVNRPTSPFVSGLVTDPGEKPCGIGGWGRATGGNATVRGKTNNQISDLDNEVSADYYGMQAGMDLACFDNRFDGWNMAFGVLAGVNIGDSYQPIFAVDGTNSQATTNTLASITTTDFQQVYGGVYATASKDRWTADLQFRVENTDFELKNKPVSSQAGLGIADPDFGSKGYTLSGSVSYSMPIAKTGWNFTPTAGFAYSKYSTDDIIFDDNFLMTFEDSERKIGFLGATVSKAFVNVEANSALQTFATGTYYKDFADSAVSRLYNDTLEGFETQTMTSENLKEFGEISVGASYVKVLDPGRAGGGRQFSASARIDGRFGSAIDSVGVTGQIRWQF</sequence>
<feature type="chain" id="PRO_5022693753" description="Autotransporter domain-containing protein" evidence="1">
    <location>
        <begin position="39"/>
        <end position="2536"/>
    </location>
</feature>
<name>A0A5C6SAY0_9RHOB</name>
<dbReference type="EMBL" id="VOPL01000001">
    <property type="protein sequence ID" value="TXB71182.1"/>
    <property type="molecule type" value="Genomic_DNA"/>
</dbReference>
<protein>
    <recommendedName>
        <fullName evidence="2">Autotransporter domain-containing protein</fullName>
    </recommendedName>
</protein>
<keyword evidence="1" id="KW-0732">Signal</keyword>
<dbReference type="InterPro" id="IPR036709">
    <property type="entry name" value="Autotransporte_beta_dom_sf"/>
</dbReference>
<dbReference type="Gene3D" id="2.160.20.20">
    <property type="match status" value="1"/>
</dbReference>
<dbReference type="InterPro" id="IPR012332">
    <property type="entry name" value="Autotransporter_pectin_lyase_C"/>
</dbReference>
<evidence type="ECO:0000313" key="4">
    <source>
        <dbReference type="Proteomes" id="UP000321562"/>
    </source>
</evidence>
<dbReference type="Proteomes" id="UP000321562">
    <property type="component" value="Unassembled WGS sequence"/>
</dbReference>
<comment type="caution">
    <text evidence="3">The sequence shown here is derived from an EMBL/GenBank/DDBJ whole genome shotgun (WGS) entry which is preliminary data.</text>
</comment>
<dbReference type="InterPro" id="IPR005546">
    <property type="entry name" value="Autotransporte_beta"/>
</dbReference>
<gene>
    <name evidence="3" type="ORF">FQV27_04885</name>
</gene>
<organism evidence="3 4">
    <name type="scientific">Paracoccus aurantiacus</name>
    <dbReference type="NCBI Taxonomy" id="2599412"/>
    <lineage>
        <taxon>Bacteria</taxon>
        <taxon>Pseudomonadati</taxon>
        <taxon>Pseudomonadota</taxon>
        <taxon>Alphaproteobacteria</taxon>
        <taxon>Rhodobacterales</taxon>
        <taxon>Paracoccaceae</taxon>
        <taxon>Paracoccus</taxon>
    </lineage>
</organism>
<proteinExistence type="predicted"/>
<dbReference type="SMART" id="SM00710">
    <property type="entry name" value="PbH1"/>
    <property type="match status" value="7"/>
</dbReference>
<dbReference type="InterPro" id="IPR006626">
    <property type="entry name" value="PbH1"/>
</dbReference>
<dbReference type="RefSeq" id="WP_147096680.1">
    <property type="nucleotide sequence ID" value="NZ_JBHUFH010000002.1"/>
</dbReference>
<accession>A0A5C6SAY0</accession>
<dbReference type="PROSITE" id="PS51208">
    <property type="entry name" value="AUTOTRANSPORTER"/>
    <property type="match status" value="1"/>
</dbReference>
<evidence type="ECO:0000256" key="1">
    <source>
        <dbReference type="SAM" id="SignalP"/>
    </source>
</evidence>
<evidence type="ECO:0000259" key="2">
    <source>
        <dbReference type="PROSITE" id="PS51208"/>
    </source>
</evidence>
<reference evidence="3 4" key="1">
    <citation type="submission" date="2019-08" db="EMBL/GenBank/DDBJ databases">
        <authorList>
            <person name="Ye J."/>
        </authorList>
    </citation>
    <scope>NUCLEOTIDE SEQUENCE [LARGE SCALE GENOMIC DNA]</scope>
    <source>
        <strain evidence="3 4">TK008</strain>
    </source>
</reference>
<keyword evidence="4" id="KW-1185">Reference proteome</keyword>
<feature type="domain" description="Autotransporter" evidence="2">
    <location>
        <begin position="2220"/>
        <end position="2536"/>
    </location>
</feature>
<feature type="signal peptide" evidence="1">
    <location>
        <begin position="1"/>
        <end position="38"/>
    </location>
</feature>
<dbReference type="SUPFAM" id="SSF103515">
    <property type="entry name" value="Autotransporter"/>
    <property type="match status" value="1"/>
</dbReference>
<dbReference type="OrthoDB" id="7779033at2"/>
<evidence type="ECO:0000313" key="3">
    <source>
        <dbReference type="EMBL" id="TXB71182.1"/>
    </source>
</evidence>